<keyword evidence="2" id="KW-1185">Reference proteome</keyword>
<dbReference type="AlphaFoldDB" id="A0A0V8H8A5"/>
<sequence>MQQQPQQGSQQQAYAQPPQMLTTKDSLYLNDMLAWNLTAMKKCHFAATQCQDQEIRAELDKCGQMHQRHYEQLLAHLNTTTTNQGMM</sequence>
<evidence type="ECO:0008006" key="3">
    <source>
        <dbReference type="Google" id="ProtNLM"/>
    </source>
</evidence>
<gene>
    <name evidence="1" type="ORF">GA0061094_4032</name>
</gene>
<name>A0A0V8H8A5_9BACI</name>
<reference evidence="2" key="1">
    <citation type="submission" date="2016-08" db="EMBL/GenBank/DDBJ databases">
        <authorList>
            <person name="Varghese N."/>
            <person name="Submissions Spin"/>
        </authorList>
    </citation>
    <scope>NUCLEOTIDE SEQUENCE [LARGE SCALE GENOMIC DNA]</scope>
    <source>
        <strain evidence="2">SGD-1123</strain>
    </source>
</reference>
<proteinExistence type="predicted"/>
<protein>
    <recommendedName>
        <fullName evidence="3">Coat F domain-containing protein</fullName>
    </recommendedName>
</protein>
<dbReference type="EMBL" id="FMAU01000008">
    <property type="protein sequence ID" value="SCC33076.1"/>
    <property type="molecule type" value="Genomic_DNA"/>
</dbReference>
<dbReference type="RefSeq" id="WP_058299829.1">
    <property type="nucleotide sequence ID" value="NZ_FMAU01000008.1"/>
</dbReference>
<evidence type="ECO:0000313" key="2">
    <source>
        <dbReference type="Proteomes" id="UP000181997"/>
    </source>
</evidence>
<dbReference type="Proteomes" id="UP000181997">
    <property type="component" value="Unassembled WGS sequence"/>
</dbReference>
<dbReference type="OrthoDB" id="1799385at2"/>
<accession>A0A0V8H8A5</accession>
<evidence type="ECO:0000313" key="1">
    <source>
        <dbReference type="EMBL" id="SCC33076.1"/>
    </source>
</evidence>
<organism evidence="1 2">
    <name type="scientific">[Bacillus] enclensis</name>
    <dbReference type="NCBI Taxonomy" id="1402860"/>
    <lineage>
        <taxon>Bacteria</taxon>
        <taxon>Bacillati</taxon>
        <taxon>Bacillota</taxon>
        <taxon>Bacilli</taxon>
        <taxon>Bacillales</taxon>
        <taxon>Bacillaceae</taxon>
        <taxon>Rossellomorea</taxon>
    </lineage>
</organism>